<evidence type="ECO:0000256" key="2">
    <source>
        <dbReference type="ARBA" id="ARBA00022475"/>
    </source>
</evidence>
<evidence type="ECO:0000256" key="6">
    <source>
        <dbReference type="SAM" id="MobiDB-lite"/>
    </source>
</evidence>
<reference evidence="9 10" key="1">
    <citation type="submission" date="2017-11" db="EMBL/GenBank/DDBJ databases">
        <title>Genomic Encyclopedia of Type Strains, Phase III (KMG-III): the genomes of soil and plant-associated and newly described type strains.</title>
        <authorList>
            <person name="Whitman W."/>
        </authorList>
    </citation>
    <scope>NUCLEOTIDE SEQUENCE [LARGE SCALE GENOMIC DNA]</scope>
    <source>
        <strain evidence="9 10">CGMCC 1.12274</strain>
    </source>
</reference>
<evidence type="ECO:0000313" key="9">
    <source>
        <dbReference type="EMBL" id="PKB25305.1"/>
    </source>
</evidence>
<dbReference type="AlphaFoldDB" id="A0A2N0I2C5"/>
<dbReference type="SUPFAM" id="SSF52540">
    <property type="entry name" value="P-loop containing nucleoside triphosphate hydrolases"/>
    <property type="match status" value="1"/>
</dbReference>
<comment type="subcellular location">
    <subcellularLocation>
        <location evidence="1">Cell membrane</location>
        <topology evidence="1">Multi-pass membrane protein</topology>
    </subcellularLocation>
</comment>
<dbReference type="PANTHER" id="PTHR37937:SF1">
    <property type="entry name" value="CONJUGATIVE TRANSFER: DNA TRANSPORT"/>
    <property type="match status" value="1"/>
</dbReference>
<dbReference type="Gene3D" id="3.40.50.300">
    <property type="entry name" value="P-loop containing nucleotide triphosphate hydrolases"/>
    <property type="match status" value="2"/>
</dbReference>
<evidence type="ECO:0000256" key="3">
    <source>
        <dbReference type="ARBA" id="ARBA00022692"/>
    </source>
</evidence>
<evidence type="ECO:0000313" key="10">
    <source>
        <dbReference type="Proteomes" id="UP000232587"/>
    </source>
</evidence>
<dbReference type="RefSeq" id="WP_100865754.1">
    <property type="nucleotide sequence ID" value="NZ_PHUF01000002.1"/>
</dbReference>
<name>A0A2N0I2C5_9SPHN</name>
<dbReference type="Pfam" id="PF10412">
    <property type="entry name" value="TrwB_AAD_bind"/>
    <property type="match status" value="1"/>
</dbReference>
<feature type="compositionally biased region" description="Low complexity" evidence="6">
    <location>
        <begin position="619"/>
        <end position="633"/>
    </location>
</feature>
<evidence type="ECO:0000256" key="5">
    <source>
        <dbReference type="ARBA" id="ARBA00023136"/>
    </source>
</evidence>
<dbReference type="CDD" id="cd01127">
    <property type="entry name" value="TrwB_TraG_TraD_VirD4"/>
    <property type="match status" value="1"/>
</dbReference>
<evidence type="ECO:0000256" key="4">
    <source>
        <dbReference type="ARBA" id="ARBA00022989"/>
    </source>
</evidence>
<feature type="domain" description="Type IV secretion system coupling protein TraD DNA-binding" evidence="8">
    <location>
        <begin position="198"/>
        <end position="587"/>
    </location>
</feature>
<gene>
    <name evidence="9" type="ORF">B0I00_0499</name>
</gene>
<evidence type="ECO:0000256" key="1">
    <source>
        <dbReference type="ARBA" id="ARBA00004651"/>
    </source>
</evidence>
<feature type="transmembrane region" description="Helical" evidence="7">
    <location>
        <begin position="20"/>
        <end position="42"/>
    </location>
</feature>
<keyword evidence="4 7" id="KW-1133">Transmembrane helix</keyword>
<dbReference type="OrthoDB" id="102453at2"/>
<feature type="transmembrane region" description="Helical" evidence="7">
    <location>
        <begin position="114"/>
        <end position="134"/>
    </location>
</feature>
<dbReference type="EMBL" id="PHUF01000002">
    <property type="protein sequence ID" value="PKB25305.1"/>
    <property type="molecule type" value="Genomic_DNA"/>
</dbReference>
<keyword evidence="5 7" id="KW-0472">Membrane</keyword>
<evidence type="ECO:0000259" key="8">
    <source>
        <dbReference type="Pfam" id="PF10412"/>
    </source>
</evidence>
<dbReference type="InterPro" id="IPR027417">
    <property type="entry name" value="P-loop_NTPase"/>
</dbReference>
<comment type="caution">
    <text evidence="9">The sequence shown here is derived from an EMBL/GenBank/DDBJ whole genome shotgun (WGS) entry which is preliminary data.</text>
</comment>
<keyword evidence="3 7" id="KW-0812">Transmembrane</keyword>
<feature type="compositionally biased region" description="Basic and acidic residues" evidence="6">
    <location>
        <begin position="712"/>
        <end position="721"/>
    </location>
</feature>
<protein>
    <submittedName>
        <fullName evidence="9">Type IV conjugative transfer system coupling protein TraD</fullName>
    </submittedName>
</protein>
<sequence length="789" mass="87019">MKRNLVNFTRGSQLLGHFSFMFAAGLKGPLIVALLVISWTSWWTLSAGLSDHEVYLVWMRIYAAIYGFMEFDPAKQVALKTAFGGTVQFPIRLLESFPPVVRAWGHMLGLLGDAIMRSALLLVPAFALFYWFAARFGSRSKERKHERGAMLVTLPELVDELSTHNRRERASELSDSLGWKWRLCTPSELARAFPYKPSHLATVTYPWRLEQSHAMLIGTTGMGKTVAMSDMIAEARARRQRIVIFDLTGAFIEHFYDSGRDVILNPLDARCPRWSLFDECRSEGEFWAAAEALVPHDGGGEAQFWVIAARALFVEFCLKLVADGIGTNEALAQQLMTADLSQVHAMMRGTIADPLTAPEAARMAESIRAVFNVNAKALKLLPASGKPFSVRQWIEDDDDRDQGKGSAVFISARYVDMSVCAQLLTLWLDTAMNTLMTRPRTQDLRFWFFIDELGALHRLPALEKGLQTARNFGGAIVTGIHAYAKLKEVYGENMAMTLSSLARTKLILGTADRETATWCSDFIGHRQVRDMEEGYTYGYNNARDAVSLTPRKHIEPLLLPDQLMNLPRLSGYIKFPDGFPAAPVKLKPVTRPKIAETFISRAKDRPSKRLEVQVVAERPAPASAASDTAPHPSANDDGAGKPVVPKQGELSLTPRGPEDNSSLRERAKPEAGAHLREGADKPSVIGTADQQAMGAKSPSGRGRAAVTLPKDAVLRTGEKPAEGNPAKGKQEARRPDAPAARDQANQTQKPDKSVARQSIAEARKLMLEDGVPEQDTPPHDGPDLGDLEM</sequence>
<keyword evidence="2" id="KW-1003">Cell membrane</keyword>
<organism evidence="9 10">
    <name type="scientific">Novosphingobium kunmingense</name>
    <dbReference type="NCBI Taxonomy" id="1211806"/>
    <lineage>
        <taxon>Bacteria</taxon>
        <taxon>Pseudomonadati</taxon>
        <taxon>Pseudomonadota</taxon>
        <taxon>Alphaproteobacteria</taxon>
        <taxon>Sphingomonadales</taxon>
        <taxon>Sphingomonadaceae</taxon>
        <taxon>Novosphingobium</taxon>
    </lineage>
</organism>
<dbReference type="InterPro" id="IPR019476">
    <property type="entry name" value="T4SS_TraD_DNA-bd"/>
</dbReference>
<dbReference type="PANTHER" id="PTHR37937">
    <property type="entry name" value="CONJUGATIVE TRANSFER: DNA TRANSPORT"/>
    <property type="match status" value="1"/>
</dbReference>
<evidence type="ECO:0000256" key="7">
    <source>
        <dbReference type="SAM" id="Phobius"/>
    </source>
</evidence>
<keyword evidence="10" id="KW-1185">Reference proteome</keyword>
<dbReference type="GO" id="GO:0005886">
    <property type="term" value="C:plasma membrane"/>
    <property type="evidence" value="ECO:0007669"/>
    <property type="project" value="UniProtKB-SubCell"/>
</dbReference>
<accession>A0A2N0I2C5</accession>
<dbReference type="Proteomes" id="UP000232587">
    <property type="component" value="Unassembled WGS sequence"/>
</dbReference>
<proteinExistence type="predicted"/>
<feature type="compositionally biased region" description="Basic and acidic residues" evidence="6">
    <location>
        <begin position="656"/>
        <end position="680"/>
    </location>
</feature>
<feature type="region of interest" description="Disordered" evidence="6">
    <location>
        <begin position="619"/>
        <end position="789"/>
    </location>
</feature>
<dbReference type="InterPro" id="IPR051539">
    <property type="entry name" value="T4SS-coupling_protein"/>
</dbReference>